<keyword evidence="1" id="KW-0812">Transmembrane</keyword>
<name>A0ABW1KGT9_9ACTN</name>
<evidence type="ECO:0000256" key="1">
    <source>
        <dbReference type="SAM" id="Phobius"/>
    </source>
</evidence>
<feature type="transmembrane region" description="Helical" evidence="1">
    <location>
        <begin position="21"/>
        <end position="49"/>
    </location>
</feature>
<keyword evidence="1" id="KW-0472">Membrane</keyword>
<evidence type="ECO:0000313" key="3">
    <source>
        <dbReference type="Proteomes" id="UP001596203"/>
    </source>
</evidence>
<evidence type="ECO:0000313" key="2">
    <source>
        <dbReference type="EMBL" id="MFC6019583.1"/>
    </source>
</evidence>
<protein>
    <submittedName>
        <fullName evidence="2">Uncharacterized protein</fullName>
    </submittedName>
</protein>
<feature type="transmembrane region" description="Helical" evidence="1">
    <location>
        <begin position="61"/>
        <end position="82"/>
    </location>
</feature>
<comment type="caution">
    <text evidence="2">The sequence shown here is derived from an EMBL/GenBank/DDBJ whole genome shotgun (WGS) entry which is preliminary data.</text>
</comment>
<dbReference type="EMBL" id="JBHSPR010000020">
    <property type="protein sequence ID" value="MFC6019583.1"/>
    <property type="molecule type" value="Genomic_DNA"/>
</dbReference>
<reference evidence="3" key="1">
    <citation type="journal article" date="2019" name="Int. J. Syst. Evol. Microbiol.">
        <title>The Global Catalogue of Microorganisms (GCM) 10K type strain sequencing project: providing services to taxonomists for standard genome sequencing and annotation.</title>
        <authorList>
            <consortium name="The Broad Institute Genomics Platform"/>
            <consortium name="The Broad Institute Genome Sequencing Center for Infectious Disease"/>
            <person name="Wu L."/>
            <person name="Ma J."/>
        </authorList>
    </citation>
    <scope>NUCLEOTIDE SEQUENCE [LARGE SCALE GENOMIC DNA]</scope>
    <source>
        <strain evidence="3">ZS-35-S2</strain>
    </source>
</reference>
<accession>A0ABW1KGT9</accession>
<dbReference type="RefSeq" id="WP_377425668.1">
    <property type="nucleotide sequence ID" value="NZ_JBHSPR010000020.1"/>
</dbReference>
<dbReference type="Proteomes" id="UP001596203">
    <property type="component" value="Unassembled WGS sequence"/>
</dbReference>
<sequence>MHTGVHRYQLSVGFHGSRAIRAVLVAVLGGMAALASGCLGLIIGMMMLWVVPDEPSTPKAWAYLPFALAGVLTTAVVIYVVLTMTFGIRLDAWLEGTRLTVRGLRQRTVDLAAARTVALRRTNQRLVAPVRRSGVVGPTQSVALLVVTTDAGAVRLRLATREGIQLPPEQLLALANALSVARCPGATEVVAWLRGTAVHVQSGP</sequence>
<keyword evidence="3" id="KW-1185">Reference proteome</keyword>
<proteinExistence type="predicted"/>
<keyword evidence="1" id="KW-1133">Transmembrane helix</keyword>
<gene>
    <name evidence="2" type="ORF">ACFP2T_25660</name>
</gene>
<organism evidence="2 3">
    <name type="scientific">Plantactinospora solaniradicis</name>
    <dbReference type="NCBI Taxonomy" id="1723736"/>
    <lineage>
        <taxon>Bacteria</taxon>
        <taxon>Bacillati</taxon>
        <taxon>Actinomycetota</taxon>
        <taxon>Actinomycetes</taxon>
        <taxon>Micromonosporales</taxon>
        <taxon>Micromonosporaceae</taxon>
        <taxon>Plantactinospora</taxon>
    </lineage>
</organism>